<keyword evidence="3 7" id="KW-0812">Transmembrane</keyword>
<evidence type="ECO:0000256" key="7">
    <source>
        <dbReference type="SAM" id="Phobius"/>
    </source>
</evidence>
<feature type="transmembrane region" description="Helical" evidence="7">
    <location>
        <begin position="196"/>
        <end position="217"/>
    </location>
</feature>
<evidence type="ECO:0000259" key="9">
    <source>
        <dbReference type="Pfam" id="PF16916"/>
    </source>
</evidence>
<dbReference type="FunFam" id="3.30.70.1350:FF:000003">
    <property type="entry name" value="Cation diffusion facilitator 1"/>
    <property type="match status" value="1"/>
</dbReference>
<feature type="transmembrane region" description="Helical" evidence="7">
    <location>
        <begin position="343"/>
        <end position="365"/>
    </location>
</feature>
<feature type="domain" description="Cation efflux protein transmembrane" evidence="8">
    <location>
        <begin position="174"/>
        <end position="364"/>
    </location>
</feature>
<dbReference type="GO" id="GO:0030003">
    <property type="term" value="P:intracellular monoatomic cation homeostasis"/>
    <property type="evidence" value="ECO:0007669"/>
    <property type="project" value="UniProtKB-ARBA"/>
</dbReference>
<dbReference type="InterPro" id="IPR027469">
    <property type="entry name" value="Cation_efflux_TMD_sf"/>
</dbReference>
<dbReference type="GO" id="GO:0098771">
    <property type="term" value="P:inorganic ion homeostasis"/>
    <property type="evidence" value="ECO:0007669"/>
    <property type="project" value="UniProtKB-ARBA"/>
</dbReference>
<keyword evidence="5 7" id="KW-0472">Membrane</keyword>
<dbReference type="Pfam" id="PF01545">
    <property type="entry name" value="Cation_efflux"/>
    <property type="match status" value="1"/>
</dbReference>
<dbReference type="Proteomes" id="UP000191500">
    <property type="component" value="Unassembled WGS sequence"/>
</dbReference>
<evidence type="ECO:0000256" key="5">
    <source>
        <dbReference type="ARBA" id="ARBA00023136"/>
    </source>
</evidence>
<feature type="transmembrane region" description="Helical" evidence="7">
    <location>
        <begin position="238"/>
        <end position="258"/>
    </location>
</feature>
<dbReference type="AlphaFoldDB" id="A0A1V6V790"/>
<evidence type="ECO:0000256" key="1">
    <source>
        <dbReference type="ARBA" id="ARBA00004141"/>
    </source>
</evidence>
<gene>
    <name evidence="10" type="ORF">PENCOP_c001G00160</name>
</gene>
<organism evidence="10 11">
    <name type="scientific">Penicillium coprophilum</name>
    <dbReference type="NCBI Taxonomy" id="36646"/>
    <lineage>
        <taxon>Eukaryota</taxon>
        <taxon>Fungi</taxon>
        <taxon>Dikarya</taxon>
        <taxon>Ascomycota</taxon>
        <taxon>Pezizomycotina</taxon>
        <taxon>Eurotiomycetes</taxon>
        <taxon>Eurotiomycetidae</taxon>
        <taxon>Eurotiales</taxon>
        <taxon>Aspergillaceae</taxon>
        <taxon>Penicillium</taxon>
    </lineage>
</organism>
<evidence type="ECO:0000256" key="4">
    <source>
        <dbReference type="ARBA" id="ARBA00022989"/>
    </source>
</evidence>
<feature type="transmembrane region" description="Helical" evidence="7">
    <location>
        <begin position="278"/>
        <end position="297"/>
    </location>
</feature>
<proteinExistence type="predicted"/>
<dbReference type="SUPFAM" id="SSF160240">
    <property type="entry name" value="Cation efflux protein cytoplasmic domain-like"/>
    <property type="match status" value="1"/>
</dbReference>
<evidence type="ECO:0000256" key="2">
    <source>
        <dbReference type="ARBA" id="ARBA00022448"/>
    </source>
</evidence>
<name>A0A1V6V790_9EURO</name>
<evidence type="ECO:0000313" key="11">
    <source>
        <dbReference type="Proteomes" id="UP000191500"/>
    </source>
</evidence>
<dbReference type="InterPro" id="IPR050291">
    <property type="entry name" value="CDF_Transporter"/>
</dbReference>
<keyword evidence="11" id="KW-1185">Reference proteome</keyword>
<evidence type="ECO:0000259" key="8">
    <source>
        <dbReference type="Pfam" id="PF01545"/>
    </source>
</evidence>
<dbReference type="GO" id="GO:0016020">
    <property type="term" value="C:membrane"/>
    <property type="evidence" value="ECO:0007669"/>
    <property type="project" value="UniProtKB-SubCell"/>
</dbReference>
<dbReference type="InterPro" id="IPR036837">
    <property type="entry name" value="Cation_efflux_CTD_sf"/>
</dbReference>
<dbReference type="InterPro" id="IPR002524">
    <property type="entry name" value="Cation_efflux"/>
</dbReference>
<feature type="region of interest" description="Disordered" evidence="6">
    <location>
        <begin position="51"/>
        <end position="79"/>
    </location>
</feature>
<accession>A0A1V6V790</accession>
<keyword evidence="4 7" id="KW-1133">Transmembrane helix</keyword>
<dbReference type="NCBIfam" id="TIGR01297">
    <property type="entry name" value="CDF"/>
    <property type="match status" value="1"/>
</dbReference>
<dbReference type="PANTHER" id="PTHR43840">
    <property type="entry name" value="MITOCHONDRIAL METAL TRANSPORTER 1-RELATED"/>
    <property type="match status" value="1"/>
</dbReference>
<sequence>MEEHLRHSLSNHPHPFQSLHHHSSSPHRTDRMTPLSINEGTTTALEHELTTMQQHRSGSSSDEEGQPPPRYTPESDPFQLASKLKTEDEIRQMKANTSRKRDSTTTKSRKVGSIVKDTALLGKQAFVTKKLQGFYESQNENIERMLKPVEEHRRAARELSVDNRLKYRIAVYGSFAANIILSVIQVYGAVSSGSLSLFTTMADAVFDPMSNLTLLLCNKAVNRVDPRKFPAGKARIETAGNICFCFLMTAVSFIIIAFSIRELVSGSEEETQSFHLPSVIAVAVAFATKFGLFLYCWALRNQVSQIRILWEDHRNDLFINGFGILTSVGGSKLRWWIDPMGAIILSVLVSVLWLHSAYGEFQLLVGVTADTKMQQLITYISMTHSPVITAIDTVRAYTSGPRLLVEVDVVMDAEASLRATHDVAEELQIKLESLPDVERAYVHVDYETTHKPEHSLKKEL</sequence>
<dbReference type="PANTHER" id="PTHR43840:SF12">
    <property type="entry name" value="CATION DIFFUSION FACILITATOR 1 (AFU_ORTHOLOGUE AFUA_1G14440)"/>
    <property type="match status" value="1"/>
</dbReference>
<dbReference type="Gene3D" id="1.20.1510.10">
    <property type="entry name" value="Cation efflux protein transmembrane domain"/>
    <property type="match status" value="1"/>
</dbReference>
<dbReference type="InterPro" id="IPR027470">
    <property type="entry name" value="Cation_efflux_CTD"/>
</dbReference>
<evidence type="ECO:0000313" key="10">
    <source>
        <dbReference type="EMBL" id="OQE46359.1"/>
    </source>
</evidence>
<comment type="subcellular location">
    <subcellularLocation>
        <location evidence="1">Membrane</location>
        <topology evidence="1">Multi-pass membrane protein</topology>
    </subcellularLocation>
</comment>
<dbReference type="Gene3D" id="3.30.70.1350">
    <property type="entry name" value="Cation efflux protein, cytoplasmic domain"/>
    <property type="match status" value="1"/>
</dbReference>
<feature type="transmembrane region" description="Helical" evidence="7">
    <location>
        <begin position="169"/>
        <end position="190"/>
    </location>
</feature>
<reference evidence="11" key="1">
    <citation type="journal article" date="2017" name="Nat. Microbiol.">
        <title>Global analysis of biosynthetic gene clusters reveals vast potential of secondary metabolite production in Penicillium species.</title>
        <authorList>
            <person name="Nielsen J.C."/>
            <person name="Grijseels S."/>
            <person name="Prigent S."/>
            <person name="Ji B."/>
            <person name="Dainat J."/>
            <person name="Nielsen K.F."/>
            <person name="Frisvad J.C."/>
            <person name="Workman M."/>
            <person name="Nielsen J."/>
        </authorList>
    </citation>
    <scope>NUCLEOTIDE SEQUENCE [LARGE SCALE GENOMIC DNA]</scope>
    <source>
        <strain evidence="11">IBT 31321</strain>
    </source>
</reference>
<keyword evidence="2" id="KW-0813">Transport</keyword>
<feature type="domain" description="Cation efflux protein cytoplasmic" evidence="9">
    <location>
        <begin position="386"/>
        <end position="445"/>
    </location>
</feature>
<evidence type="ECO:0000256" key="3">
    <source>
        <dbReference type="ARBA" id="ARBA00022692"/>
    </source>
</evidence>
<dbReference type="SUPFAM" id="SSF161111">
    <property type="entry name" value="Cation efflux protein transmembrane domain-like"/>
    <property type="match status" value="1"/>
</dbReference>
<dbReference type="Pfam" id="PF16916">
    <property type="entry name" value="ZT_dimer"/>
    <property type="match status" value="1"/>
</dbReference>
<evidence type="ECO:0000256" key="6">
    <source>
        <dbReference type="SAM" id="MobiDB-lite"/>
    </source>
</evidence>
<dbReference type="STRING" id="36646.A0A1V6V790"/>
<dbReference type="GO" id="GO:0008324">
    <property type="term" value="F:monoatomic cation transmembrane transporter activity"/>
    <property type="evidence" value="ECO:0007669"/>
    <property type="project" value="InterPro"/>
</dbReference>
<dbReference type="InterPro" id="IPR058533">
    <property type="entry name" value="Cation_efflux_TM"/>
</dbReference>
<feature type="compositionally biased region" description="Polar residues" evidence="6">
    <location>
        <begin position="51"/>
        <end position="60"/>
    </location>
</feature>
<feature type="transmembrane region" description="Helical" evidence="7">
    <location>
        <begin position="317"/>
        <end position="337"/>
    </location>
</feature>
<dbReference type="FunFam" id="1.20.1510.10:FF:000005">
    <property type="entry name" value="Putative Cation diffusion facilitator 1"/>
    <property type="match status" value="1"/>
</dbReference>
<comment type="caution">
    <text evidence="10">The sequence shown here is derived from an EMBL/GenBank/DDBJ whole genome shotgun (WGS) entry which is preliminary data.</text>
</comment>
<dbReference type="EMBL" id="MDDG01000001">
    <property type="protein sequence ID" value="OQE46359.1"/>
    <property type="molecule type" value="Genomic_DNA"/>
</dbReference>
<protein>
    <submittedName>
        <fullName evidence="10">Uncharacterized protein</fullName>
    </submittedName>
</protein>
<feature type="region of interest" description="Disordered" evidence="6">
    <location>
        <begin position="1"/>
        <end position="35"/>
    </location>
</feature>